<dbReference type="Proteomes" id="UP000262882">
    <property type="component" value="Unassembled WGS sequence"/>
</dbReference>
<dbReference type="SUPFAM" id="SSF52540">
    <property type="entry name" value="P-loop containing nucleoside triphosphate hydrolases"/>
    <property type="match status" value="2"/>
</dbReference>
<dbReference type="Pfam" id="PF12848">
    <property type="entry name" value="ABC_tran_Xtn"/>
    <property type="match status" value="1"/>
</dbReference>
<organism evidence="5 6">
    <name type="scientific">Actinomadura spongiicola</name>
    <dbReference type="NCBI Taxonomy" id="2303421"/>
    <lineage>
        <taxon>Bacteria</taxon>
        <taxon>Bacillati</taxon>
        <taxon>Actinomycetota</taxon>
        <taxon>Actinomycetes</taxon>
        <taxon>Streptosporangiales</taxon>
        <taxon>Thermomonosporaceae</taxon>
        <taxon>Actinomadura</taxon>
    </lineage>
</organism>
<feature type="domain" description="ABC transporter" evidence="4">
    <location>
        <begin position="291"/>
        <end position="520"/>
    </location>
</feature>
<dbReference type="GO" id="GO:0005524">
    <property type="term" value="F:ATP binding"/>
    <property type="evidence" value="ECO:0007669"/>
    <property type="project" value="UniProtKB-KW"/>
</dbReference>
<dbReference type="CDD" id="cd03221">
    <property type="entry name" value="ABCF_EF-3"/>
    <property type="match status" value="2"/>
</dbReference>
<dbReference type="InterPro" id="IPR003593">
    <property type="entry name" value="AAA+_ATPase"/>
</dbReference>
<dbReference type="InterPro" id="IPR051309">
    <property type="entry name" value="ABCF_ATPase"/>
</dbReference>
<dbReference type="Gene3D" id="3.40.50.300">
    <property type="entry name" value="P-loop containing nucleotide triphosphate hydrolases"/>
    <property type="match status" value="2"/>
</dbReference>
<dbReference type="InterPro" id="IPR032524">
    <property type="entry name" value="ABC_tran_C"/>
</dbReference>
<feature type="domain" description="ABC transporter" evidence="4">
    <location>
        <begin position="4"/>
        <end position="227"/>
    </location>
</feature>
<dbReference type="PANTHER" id="PTHR42855">
    <property type="entry name" value="ABC TRANSPORTER ATP-BINDING SUBUNIT"/>
    <property type="match status" value="1"/>
</dbReference>
<name>A0A372GH06_9ACTN</name>
<evidence type="ECO:0000313" key="5">
    <source>
        <dbReference type="EMBL" id="RFS84658.1"/>
    </source>
</evidence>
<dbReference type="Gene3D" id="1.10.287.380">
    <property type="entry name" value="Valyl-tRNA synthetase, C-terminal domain"/>
    <property type="match status" value="1"/>
</dbReference>
<evidence type="ECO:0000256" key="1">
    <source>
        <dbReference type="ARBA" id="ARBA00022741"/>
    </source>
</evidence>
<evidence type="ECO:0000259" key="4">
    <source>
        <dbReference type="PROSITE" id="PS50893"/>
    </source>
</evidence>
<keyword evidence="1" id="KW-0547">Nucleotide-binding</keyword>
<comment type="caution">
    <text evidence="5">The sequence shown here is derived from an EMBL/GenBank/DDBJ whole genome shotgun (WGS) entry which is preliminary data.</text>
</comment>
<dbReference type="Pfam" id="PF16326">
    <property type="entry name" value="ABC_tran_CTD"/>
    <property type="match status" value="1"/>
</dbReference>
<keyword evidence="2 5" id="KW-0067">ATP-binding</keyword>
<dbReference type="PANTHER" id="PTHR42855:SF1">
    <property type="entry name" value="ABC TRANSPORTER DOMAIN-CONTAINING PROTEIN"/>
    <property type="match status" value="1"/>
</dbReference>
<feature type="compositionally biased region" description="Low complexity" evidence="3">
    <location>
        <begin position="527"/>
        <end position="547"/>
    </location>
</feature>
<dbReference type="PROSITE" id="PS50893">
    <property type="entry name" value="ABC_TRANSPORTER_2"/>
    <property type="match status" value="2"/>
</dbReference>
<dbReference type="EMBL" id="QVNQ01000004">
    <property type="protein sequence ID" value="RFS84658.1"/>
    <property type="molecule type" value="Genomic_DNA"/>
</dbReference>
<dbReference type="InterPro" id="IPR003439">
    <property type="entry name" value="ABC_transporter-like_ATP-bd"/>
</dbReference>
<dbReference type="SMART" id="SM00382">
    <property type="entry name" value="AAA"/>
    <property type="match status" value="2"/>
</dbReference>
<dbReference type="AlphaFoldDB" id="A0A372GH06"/>
<evidence type="ECO:0000256" key="3">
    <source>
        <dbReference type="SAM" id="MobiDB-lite"/>
    </source>
</evidence>
<dbReference type="Pfam" id="PF00005">
    <property type="entry name" value="ABC_tran"/>
    <property type="match status" value="2"/>
</dbReference>
<evidence type="ECO:0000256" key="2">
    <source>
        <dbReference type="ARBA" id="ARBA00022840"/>
    </source>
</evidence>
<reference evidence="5 6" key="1">
    <citation type="submission" date="2018-08" db="EMBL/GenBank/DDBJ databases">
        <title>Actinomadura spongicola sp. nov., isolated from marine sponge Leucetta chagosensis.</title>
        <authorList>
            <person name="Li L."/>
            <person name="Lin H.W."/>
        </authorList>
    </citation>
    <scope>NUCLEOTIDE SEQUENCE [LARGE SCALE GENOMIC DNA]</scope>
    <source>
        <strain evidence="5 6">LHW52907</strain>
    </source>
</reference>
<dbReference type="InterPro" id="IPR032781">
    <property type="entry name" value="ABC_tran_Xtn"/>
</dbReference>
<accession>A0A372GH06</accession>
<sequence>MNLINLENVAKAYGPKPLLDAVSLGLDEGDRVGVVGRNGGGKSTLVSVLARETEPDDGRVTHTRGLRLGHLTQRDEFPDGATVRSVVLGDRAEHEWAGDVRVRDVLGGLIADLDLDAPLAGMAGGERRRVALARLLVPETDLLLLDEPTNHLDIEAIDWLARHLKSRAPGGAAKGSGVALLVVTHDRWFLDEVTDRTWEVVDGRVERYEGGYSAYVLAKAERARIAAATEAKRQNLLRKELAWLRRGPQARTSKPKFRVDAAQALIADEPPARDSVELTRFATARLGKTVHDLEDVTVQVGDGGDGGDGTAPRTIFERMTWRLGPGDRVGLVGVNGSGKSTLLRLLDGTVRPASGKVVQGKTVQLAHLTQNLEDLEPSRRVLESVEEIRRRITVGKREWTASQLLERLGFHRDRQWTPVGDLSGGERRRLQLLRLLMGEPNVLLLDEPTNDLDIETLTEVEDILDGWPGTLVVVSHDRYFLERVTDHVVALLGDGRVSMLPGGVDEYLDRRAAGTAPKPSRPDNTATEKAAPARTGAAKTAPATKPKAGQDWKARKELDRLERRLERLAGQEAALHEQLAAHATDYAKLQELDGRLKEIQAEAAGVEEEWLMLAEDIG</sequence>
<dbReference type="GO" id="GO:0016887">
    <property type="term" value="F:ATP hydrolysis activity"/>
    <property type="evidence" value="ECO:0007669"/>
    <property type="project" value="InterPro"/>
</dbReference>
<dbReference type="RefSeq" id="WP_117400000.1">
    <property type="nucleotide sequence ID" value="NZ_QVNQ01000004.1"/>
</dbReference>
<dbReference type="OrthoDB" id="3207002at2"/>
<dbReference type="InterPro" id="IPR037118">
    <property type="entry name" value="Val-tRNA_synth_C_sf"/>
</dbReference>
<keyword evidence="6" id="KW-1185">Reference proteome</keyword>
<gene>
    <name evidence="5" type="ORF">D0T12_14030</name>
</gene>
<feature type="region of interest" description="Disordered" evidence="3">
    <location>
        <begin position="513"/>
        <end position="553"/>
    </location>
</feature>
<proteinExistence type="predicted"/>
<dbReference type="GO" id="GO:0003677">
    <property type="term" value="F:DNA binding"/>
    <property type="evidence" value="ECO:0007669"/>
    <property type="project" value="InterPro"/>
</dbReference>
<dbReference type="InterPro" id="IPR027417">
    <property type="entry name" value="P-loop_NTPase"/>
</dbReference>
<dbReference type="InterPro" id="IPR017871">
    <property type="entry name" value="ABC_transporter-like_CS"/>
</dbReference>
<evidence type="ECO:0000313" key="6">
    <source>
        <dbReference type="Proteomes" id="UP000262882"/>
    </source>
</evidence>
<dbReference type="PROSITE" id="PS00211">
    <property type="entry name" value="ABC_TRANSPORTER_1"/>
    <property type="match status" value="2"/>
</dbReference>
<protein>
    <submittedName>
        <fullName evidence="5">ABC transporter ATP-binding protein</fullName>
    </submittedName>
</protein>